<reference evidence="4 5" key="1">
    <citation type="submission" date="2024-03" db="EMBL/GenBank/DDBJ databases">
        <authorList>
            <person name="Martinez-Hernandez J."/>
        </authorList>
    </citation>
    <scope>NUCLEOTIDE SEQUENCE [LARGE SCALE GENOMIC DNA]</scope>
</reference>
<keyword evidence="2" id="KW-0539">Nucleus</keyword>
<dbReference type="EMBL" id="CAXHTB010000018">
    <property type="protein sequence ID" value="CAL0325070.1"/>
    <property type="molecule type" value="Genomic_DNA"/>
</dbReference>
<dbReference type="InterPro" id="IPR005735">
    <property type="entry name" value="Znf_LSD1"/>
</dbReference>
<dbReference type="NCBIfam" id="TIGR01053">
    <property type="entry name" value="LSD1"/>
    <property type="match status" value="2"/>
</dbReference>
<feature type="domain" description="Zinc finger LSD1-type" evidence="3">
    <location>
        <begin position="126"/>
        <end position="150"/>
    </location>
</feature>
<gene>
    <name evidence="4" type="ORF">LLUT_LOCUS26130</name>
</gene>
<evidence type="ECO:0000313" key="4">
    <source>
        <dbReference type="EMBL" id="CAL0325070.1"/>
    </source>
</evidence>
<organism evidence="4 5">
    <name type="scientific">Lupinus luteus</name>
    <name type="common">European yellow lupine</name>
    <dbReference type="NCBI Taxonomy" id="3873"/>
    <lineage>
        <taxon>Eukaryota</taxon>
        <taxon>Viridiplantae</taxon>
        <taxon>Streptophyta</taxon>
        <taxon>Embryophyta</taxon>
        <taxon>Tracheophyta</taxon>
        <taxon>Spermatophyta</taxon>
        <taxon>Magnoliopsida</taxon>
        <taxon>eudicotyledons</taxon>
        <taxon>Gunneridae</taxon>
        <taxon>Pentapetalae</taxon>
        <taxon>rosids</taxon>
        <taxon>fabids</taxon>
        <taxon>Fabales</taxon>
        <taxon>Fabaceae</taxon>
        <taxon>Papilionoideae</taxon>
        <taxon>50 kb inversion clade</taxon>
        <taxon>genistoids sensu lato</taxon>
        <taxon>core genistoids</taxon>
        <taxon>Genisteae</taxon>
        <taxon>Lupinus</taxon>
    </lineage>
</organism>
<dbReference type="Pfam" id="PF06943">
    <property type="entry name" value="zf-LSD1"/>
    <property type="match status" value="2"/>
</dbReference>
<feature type="domain" description="Zinc finger LSD1-type" evidence="3">
    <location>
        <begin position="23"/>
        <end position="47"/>
    </location>
</feature>
<dbReference type="PANTHER" id="PTHR31747:SF3">
    <property type="entry name" value="PROTEIN LSD1"/>
    <property type="match status" value="1"/>
</dbReference>
<evidence type="ECO:0000256" key="2">
    <source>
        <dbReference type="ARBA" id="ARBA00023242"/>
    </source>
</evidence>
<proteinExistence type="predicted"/>
<dbReference type="PANTHER" id="PTHR31747">
    <property type="entry name" value="PROTEIN LSD1"/>
    <property type="match status" value="1"/>
</dbReference>
<dbReference type="InterPro" id="IPR040319">
    <property type="entry name" value="LSD1-like"/>
</dbReference>
<dbReference type="AlphaFoldDB" id="A0AAV1XTI4"/>
<name>A0AAV1XTI4_LUPLU</name>
<comment type="caution">
    <text evidence="4">The sequence shown here is derived from an EMBL/GenBank/DDBJ whole genome shotgun (WGS) entry which is preliminary data.</text>
</comment>
<accession>A0AAV1XTI4</accession>
<evidence type="ECO:0000256" key="1">
    <source>
        <dbReference type="ARBA" id="ARBA00004123"/>
    </source>
</evidence>
<evidence type="ECO:0000313" key="5">
    <source>
        <dbReference type="Proteomes" id="UP001497480"/>
    </source>
</evidence>
<dbReference type="Proteomes" id="UP001497480">
    <property type="component" value="Unassembled WGS sequence"/>
</dbReference>
<dbReference type="GO" id="GO:0005634">
    <property type="term" value="C:nucleus"/>
    <property type="evidence" value="ECO:0007669"/>
    <property type="project" value="UniProtKB-SubCell"/>
</dbReference>
<keyword evidence="5" id="KW-1185">Reference proteome</keyword>
<protein>
    <recommendedName>
        <fullName evidence="3">Zinc finger LSD1-type domain-containing protein</fullName>
    </recommendedName>
</protein>
<comment type="subcellular location">
    <subcellularLocation>
        <location evidence="1">Nucleus</location>
    </subcellularLocation>
</comment>
<sequence length="218" mass="23341">MASSNSPPADIDNWLATQRQLVCSGCQSILFYPRGSPNVRCSLCNTVTSVPPPDLEISQLLCGGCSRMLLYVCGAATNLEKTDLRSEDIETFWIILDFSLVTCILSKVGSAISFICACNQLIYIDCGNCRTTLMFSNGASSVKCAICNHVTVVSMPNEMFLFPDVSPNGMTNSATDSSTSTSMPQSQNQTVIVENPMSVDPNGNLVSNVVLGVITGKK</sequence>
<evidence type="ECO:0000259" key="3">
    <source>
        <dbReference type="Pfam" id="PF06943"/>
    </source>
</evidence>